<dbReference type="PANTHER" id="PTHR30616">
    <property type="entry name" value="UNCHARACTERIZED PROTEIN YFIH"/>
    <property type="match status" value="1"/>
</dbReference>
<gene>
    <name evidence="11" type="ORF">VIA_000385</name>
</gene>
<evidence type="ECO:0000256" key="5">
    <source>
        <dbReference type="ARBA" id="ARBA00022801"/>
    </source>
</evidence>
<keyword evidence="6" id="KW-0862">Zinc</keyword>
<evidence type="ECO:0000256" key="10">
    <source>
        <dbReference type="RuleBase" id="RU361274"/>
    </source>
</evidence>
<evidence type="ECO:0000256" key="4">
    <source>
        <dbReference type="ARBA" id="ARBA00022723"/>
    </source>
</evidence>
<keyword evidence="3" id="KW-0808">Transferase</keyword>
<keyword evidence="12" id="KW-1185">Reference proteome</keyword>
<comment type="catalytic activity">
    <reaction evidence="1">
        <text>inosine + phosphate = alpha-D-ribose 1-phosphate + hypoxanthine</text>
        <dbReference type="Rhea" id="RHEA:27646"/>
        <dbReference type="ChEBI" id="CHEBI:17368"/>
        <dbReference type="ChEBI" id="CHEBI:17596"/>
        <dbReference type="ChEBI" id="CHEBI:43474"/>
        <dbReference type="ChEBI" id="CHEBI:57720"/>
        <dbReference type="EC" id="2.4.2.1"/>
    </reaction>
    <physiologicalReaction direction="left-to-right" evidence="1">
        <dbReference type="Rhea" id="RHEA:27647"/>
    </physiologicalReaction>
</comment>
<evidence type="ECO:0000256" key="7">
    <source>
        <dbReference type="ARBA" id="ARBA00047989"/>
    </source>
</evidence>
<dbReference type="EMBL" id="ACZV01000002">
    <property type="protein sequence ID" value="EEX95467.1"/>
    <property type="molecule type" value="Genomic_DNA"/>
</dbReference>
<protein>
    <recommendedName>
        <fullName evidence="10">Purine nucleoside phosphorylase</fullName>
    </recommendedName>
</protein>
<dbReference type="Pfam" id="PF02578">
    <property type="entry name" value="Cu-oxidase_4"/>
    <property type="match status" value="1"/>
</dbReference>
<dbReference type="InterPro" id="IPR011324">
    <property type="entry name" value="Cytotoxic_necrot_fac-like_cat"/>
</dbReference>
<dbReference type="InterPro" id="IPR003730">
    <property type="entry name" value="Cu_polyphenol_OxRdtase"/>
</dbReference>
<organism evidence="11 12">
    <name type="scientific">Vibrio orientalis CIP 102891 = ATCC 33934</name>
    <dbReference type="NCBI Taxonomy" id="675816"/>
    <lineage>
        <taxon>Bacteria</taxon>
        <taxon>Pseudomonadati</taxon>
        <taxon>Pseudomonadota</taxon>
        <taxon>Gammaproteobacteria</taxon>
        <taxon>Vibrionales</taxon>
        <taxon>Vibrionaceae</taxon>
        <taxon>Vibrio</taxon>
        <taxon>Vibrio oreintalis group</taxon>
    </lineage>
</organism>
<evidence type="ECO:0000256" key="9">
    <source>
        <dbReference type="ARBA" id="ARBA00049893"/>
    </source>
</evidence>
<dbReference type="CDD" id="cd16833">
    <property type="entry name" value="YfiH"/>
    <property type="match status" value="1"/>
</dbReference>
<name>A0ABP2H533_VIBOR</name>
<keyword evidence="4" id="KW-0479">Metal-binding</keyword>
<reference evidence="11 12" key="1">
    <citation type="submission" date="2009-10" db="EMBL/GenBank/DDBJ databases">
        <authorList>
            <consortium name="Los Alamos National Laboratory (LANL)"/>
            <consortium name="National Microbial Pathogen Data Resource (NMPDR)"/>
            <person name="Munk A.C."/>
            <person name="Chertkov O."/>
            <person name="Tapia R."/>
            <person name="Green L."/>
            <person name="Rogers Y."/>
            <person name="Detter J.C."/>
            <person name="Bruce D."/>
            <person name="Brettin T.S."/>
            <person name="Colwell R.R."/>
            <person name="Huq A."/>
            <person name="Grim C.J."/>
            <person name="Hasan N.A."/>
            <person name="Bartels D."/>
            <person name="Vonstein V."/>
        </authorList>
    </citation>
    <scope>NUCLEOTIDE SEQUENCE [LARGE SCALE GENOMIC DNA]</scope>
    <source>
        <strain evidence="11 12">CIP 102891</strain>
    </source>
</reference>
<sequence length="242" mass="26058">MEMIIPNWPAKKQVKAFASTRGEGFSVGPYQGLNLGTHVGDEQSIVAKNRTALSVATHMPSAPIWLNQTHSTVVTEVCEPLEQVLDADGLFTASAGVVCSAMTADCLPVLLTNIEGTQVAAVHAGWRGLANGIVENAVAKFDGEVMAWVGPAIAQAAFEVGQDVVDAFTSVNTDAQQAFIAKSQPGKWLADMNVLVTQRLNSVGVDQVYYSNLCTFEDASRFYSYRRDGITGRQATFIWIEN</sequence>
<comment type="catalytic activity">
    <reaction evidence="8">
        <text>adenosine + phosphate = alpha-D-ribose 1-phosphate + adenine</text>
        <dbReference type="Rhea" id="RHEA:27642"/>
        <dbReference type="ChEBI" id="CHEBI:16335"/>
        <dbReference type="ChEBI" id="CHEBI:16708"/>
        <dbReference type="ChEBI" id="CHEBI:43474"/>
        <dbReference type="ChEBI" id="CHEBI:57720"/>
        <dbReference type="EC" id="2.4.2.1"/>
    </reaction>
    <physiologicalReaction direction="left-to-right" evidence="8">
        <dbReference type="Rhea" id="RHEA:27643"/>
    </physiologicalReaction>
</comment>
<dbReference type="PANTHER" id="PTHR30616:SF2">
    <property type="entry name" value="PURINE NUCLEOSIDE PHOSPHORYLASE LACC1"/>
    <property type="match status" value="1"/>
</dbReference>
<evidence type="ECO:0000256" key="1">
    <source>
        <dbReference type="ARBA" id="ARBA00000553"/>
    </source>
</evidence>
<evidence type="ECO:0000313" key="12">
    <source>
        <dbReference type="Proteomes" id="UP000003515"/>
    </source>
</evidence>
<comment type="similarity">
    <text evidence="2 10">Belongs to the purine nucleoside phosphorylase YfiH/LACC1 family.</text>
</comment>
<dbReference type="Proteomes" id="UP000003515">
    <property type="component" value="Unassembled WGS sequence"/>
</dbReference>
<comment type="catalytic activity">
    <reaction evidence="9">
        <text>S-methyl-5'-thioadenosine + phosphate = 5-(methylsulfanyl)-alpha-D-ribose 1-phosphate + adenine</text>
        <dbReference type="Rhea" id="RHEA:11852"/>
        <dbReference type="ChEBI" id="CHEBI:16708"/>
        <dbReference type="ChEBI" id="CHEBI:17509"/>
        <dbReference type="ChEBI" id="CHEBI:43474"/>
        <dbReference type="ChEBI" id="CHEBI:58533"/>
        <dbReference type="EC" id="2.4.2.28"/>
    </reaction>
    <physiologicalReaction direction="left-to-right" evidence="9">
        <dbReference type="Rhea" id="RHEA:11853"/>
    </physiologicalReaction>
</comment>
<accession>A0ABP2H533</accession>
<dbReference type="SUPFAM" id="SSF64438">
    <property type="entry name" value="CNF1/YfiH-like putative cysteine hydrolases"/>
    <property type="match status" value="1"/>
</dbReference>
<evidence type="ECO:0000313" key="11">
    <source>
        <dbReference type="EMBL" id="EEX95467.1"/>
    </source>
</evidence>
<evidence type="ECO:0000256" key="8">
    <source>
        <dbReference type="ARBA" id="ARBA00048968"/>
    </source>
</evidence>
<dbReference type="Gene3D" id="3.60.140.10">
    <property type="entry name" value="CNF1/YfiH-like putative cysteine hydrolases"/>
    <property type="match status" value="1"/>
</dbReference>
<keyword evidence="5" id="KW-0378">Hydrolase</keyword>
<dbReference type="NCBIfam" id="TIGR00726">
    <property type="entry name" value="peptidoglycan editing factor PgeF"/>
    <property type="match status" value="1"/>
</dbReference>
<comment type="caution">
    <text evidence="11">The sequence shown here is derived from an EMBL/GenBank/DDBJ whole genome shotgun (WGS) entry which is preliminary data.</text>
</comment>
<dbReference type="RefSeq" id="WP_004410326.1">
    <property type="nucleotide sequence ID" value="NZ_ACZV01000002.1"/>
</dbReference>
<dbReference type="InterPro" id="IPR038371">
    <property type="entry name" value="Cu_polyphenol_OxRdtase_sf"/>
</dbReference>
<evidence type="ECO:0000256" key="2">
    <source>
        <dbReference type="ARBA" id="ARBA00007353"/>
    </source>
</evidence>
<comment type="catalytic activity">
    <reaction evidence="7">
        <text>adenosine + H2O + H(+) = inosine + NH4(+)</text>
        <dbReference type="Rhea" id="RHEA:24408"/>
        <dbReference type="ChEBI" id="CHEBI:15377"/>
        <dbReference type="ChEBI" id="CHEBI:15378"/>
        <dbReference type="ChEBI" id="CHEBI:16335"/>
        <dbReference type="ChEBI" id="CHEBI:17596"/>
        <dbReference type="ChEBI" id="CHEBI:28938"/>
        <dbReference type="EC" id="3.5.4.4"/>
    </reaction>
    <physiologicalReaction direction="left-to-right" evidence="7">
        <dbReference type="Rhea" id="RHEA:24409"/>
    </physiologicalReaction>
</comment>
<evidence type="ECO:0000256" key="6">
    <source>
        <dbReference type="ARBA" id="ARBA00022833"/>
    </source>
</evidence>
<evidence type="ECO:0000256" key="3">
    <source>
        <dbReference type="ARBA" id="ARBA00022679"/>
    </source>
</evidence>
<proteinExistence type="inferred from homology"/>